<feature type="binding site" evidence="9">
    <location>
        <begin position="356"/>
        <end position="357"/>
    </location>
    <ligand>
        <name>ATP</name>
        <dbReference type="ChEBI" id="CHEBI:30616"/>
    </ligand>
</feature>
<evidence type="ECO:0000256" key="9">
    <source>
        <dbReference type="PIRSR" id="PIRSR001589-2"/>
    </source>
</evidence>
<reference evidence="12" key="1">
    <citation type="submission" date="2016-10" db="EMBL/GenBank/DDBJ databases">
        <authorList>
            <person name="Varghese N."/>
            <person name="Submissions S."/>
        </authorList>
    </citation>
    <scope>NUCLEOTIDE SEQUENCE [LARGE SCALE GENOMIC DNA]</scope>
    <source>
        <strain evidence="12">DSM 17298</strain>
    </source>
</reference>
<dbReference type="Gene3D" id="3.40.50.620">
    <property type="entry name" value="HUPs"/>
    <property type="match status" value="1"/>
</dbReference>
<keyword evidence="4 9" id="KW-0547">Nucleotide-binding</keyword>
<dbReference type="Proteomes" id="UP000236736">
    <property type="component" value="Unassembled WGS sequence"/>
</dbReference>
<dbReference type="GO" id="GO:0005829">
    <property type="term" value="C:cytosol"/>
    <property type="evidence" value="ECO:0007669"/>
    <property type="project" value="TreeGrafter"/>
</dbReference>
<dbReference type="PROSITE" id="PS51278">
    <property type="entry name" value="GATASE_TYPE_2"/>
    <property type="match status" value="1"/>
</dbReference>
<sequence length="591" mass="68263">MCGIHLIWGKKASKKSIQALVDATHHRGPDQSAIYSPWNGLWIGVNRLKILHPGSDADQPFWAPDGNSLLILNGEIYNFLELKSLLMKMGIEFITQSDTEVLLHYLRVFGAKGLEKLNGMFALIYIDLISKSVLVARDRNGEKPLYYAQSPDNLVISSELRGITTFQNYAPDWDQVEHYFYFRAPAPGKTFHRGISAWKPGRYSTIFRHDTFRWDTLKVSKEKNSVPSQADFSERLEKAVLNQFHADVPVGMLLSGGADSSLLYSLWYKKTGIQLPSYTIQHEKKYRTTYSDGDQAIRFSKQIPTKHQLIDVDQKIFLENWDEYIRSVDLPIGDSAGFLTWLIGKKAKSEVKVLISGAGADELWGGYQRHQAFSRFWDQHEFWSKWAGFLEMFPFGREWKKFMSGIRPDPNHTFLNFSALQNPPSELTGDYERIFNSKLSEYKRMLDFDRQVYLVQDVLKIHDNALMAHGIEGRAPYLDTTLLALWQKVEEPKLFTGKPWIKNLLRENQLSWVADRKKFGFGLPLKEWLREKGEFSKKIFATVKTFDLTHGDHFSNPVRQLLQNPETGAKTQFLTLYNLFLLAEWAKLRQL</sequence>
<keyword evidence="8" id="KW-0028">Amino-acid biosynthesis</keyword>
<dbReference type="Gene3D" id="3.60.20.10">
    <property type="entry name" value="Glutamine Phosphoribosylpyrophosphate, subunit 1, domain 1"/>
    <property type="match status" value="1"/>
</dbReference>
<keyword evidence="8" id="KW-0061">Asparagine biosynthesis</keyword>
<dbReference type="PIRSF" id="PIRSF001589">
    <property type="entry name" value="Asn_synthetase_glu-h"/>
    <property type="match status" value="1"/>
</dbReference>
<protein>
    <recommendedName>
        <fullName evidence="3">asparagine synthase (glutamine-hydrolyzing)</fullName>
        <ecNumber evidence="3">6.3.5.4</ecNumber>
    </recommendedName>
</protein>
<keyword evidence="5 9" id="KW-0067">ATP-binding</keyword>
<evidence type="ECO:0000259" key="10">
    <source>
        <dbReference type="PROSITE" id="PS51278"/>
    </source>
</evidence>
<keyword evidence="6 8" id="KW-0315">Glutamine amidotransferase</keyword>
<evidence type="ECO:0000313" key="11">
    <source>
        <dbReference type="EMBL" id="SEF83596.1"/>
    </source>
</evidence>
<dbReference type="CDD" id="cd00712">
    <property type="entry name" value="AsnB"/>
    <property type="match status" value="1"/>
</dbReference>
<dbReference type="STRING" id="1120964.GCA_001313265_01595"/>
<dbReference type="EC" id="6.3.5.4" evidence="3"/>
<evidence type="ECO:0000256" key="6">
    <source>
        <dbReference type="ARBA" id="ARBA00022962"/>
    </source>
</evidence>
<dbReference type="PANTHER" id="PTHR43284:SF1">
    <property type="entry name" value="ASPARAGINE SYNTHETASE"/>
    <property type="match status" value="1"/>
</dbReference>
<comment type="pathway">
    <text evidence="1">Amino-acid biosynthesis; L-asparagine biosynthesis; L-asparagine from L-aspartate (L-Gln route): step 1/1.</text>
</comment>
<dbReference type="InterPro" id="IPR033738">
    <property type="entry name" value="AsnB_N"/>
</dbReference>
<evidence type="ECO:0000256" key="1">
    <source>
        <dbReference type="ARBA" id="ARBA00005187"/>
    </source>
</evidence>
<proteinExistence type="inferred from homology"/>
<feature type="binding site" evidence="9">
    <location>
        <position position="253"/>
    </location>
    <ligand>
        <name>ATP</name>
        <dbReference type="ChEBI" id="CHEBI:30616"/>
    </ligand>
</feature>
<organism evidence="11 12">
    <name type="scientific">Algoriphagus boritolerans DSM 17298 = JCM 18970</name>
    <dbReference type="NCBI Taxonomy" id="1120964"/>
    <lineage>
        <taxon>Bacteria</taxon>
        <taxon>Pseudomonadati</taxon>
        <taxon>Bacteroidota</taxon>
        <taxon>Cytophagia</taxon>
        <taxon>Cytophagales</taxon>
        <taxon>Cyclobacteriaceae</taxon>
        <taxon>Algoriphagus</taxon>
    </lineage>
</organism>
<dbReference type="SUPFAM" id="SSF56235">
    <property type="entry name" value="N-terminal nucleophile aminohydrolases (Ntn hydrolases)"/>
    <property type="match status" value="1"/>
</dbReference>
<dbReference type="SUPFAM" id="SSF52402">
    <property type="entry name" value="Adenine nucleotide alpha hydrolases-like"/>
    <property type="match status" value="1"/>
</dbReference>
<dbReference type="EMBL" id="FNVR01000006">
    <property type="protein sequence ID" value="SEF83596.1"/>
    <property type="molecule type" value="Genomic_DNA"/>
</dbReference>
<dbReference type="GO" id="GO:0004066">
    <property type="term" value="F:asparagine synthase (glutamine-hydrolyzing) activity"/>
    <property type="evidence" value="ECO:0007669"/>
    <property type="project" value="UniProtKB-EC"/>
</dbReference>
<evidence type="ECO:0000313" key="12">
    <source>
        <dbReference type="Proteomes" id="UP000236736"/>
    </source>
</evidence>
<gene>
    <name evidence="11" type="ORF">SAMN03080598_01585</name>
</gene>
<dbReference type="RefSeq" id="WP_103924261.1">
    <property type="nucleotide sequence ID" value="NZ_FNVR01000006.1"/>
</dbReference>
<comment type="catalytic activity">
    <reaction evidence="7">
        <text>L-aspartate + L-glutamine + ATP + H2O = L-asparagine + L-glutamate + AMP + diphosphate + H(+)</text>
        <dbReference type="Rhea" id="RHEA:12228"/>
        <dbReference type="ChEBI" id="CHEBI:15377"/>
        <dbReference type="ChEBI" id="CHEBI:15378"/>
        <dbReference type="ChEBI" id="CHEBI:29985"/>
        <dbReference type="ChEBI" id="CHEBI:29991"/>
        <dbReference type="ChEBI" id="CHEBI:30616"/>
        <dbReference type="ChEBI" id="CHEBI:33019"/>
        <dbReference type="ChEBI" id="CHEBI:58048"/>
        <dbReference type="ChEBI" id="CHEBI:58359"/>
        <dbReference type="ChEBI" id="CHEBI:456215"/>
        <dbReference type="EC" id="6.3.5.4"/>
    </reaction>
</comment>
<dbReference type="GO" id="GO:0005524">
    <property type="term" value="F:ATP binding"/>
    <property type="evidence" value="ECO:0007669"/>
    <property type="project" value="UniProtKB-KW"/>
</dbReference>
<dbReference type="InterPro" id="IPR001962">
    <property type="entry name" value="Asn_synthase"/>
</dbReference>
<dbReference type="OrthoDB" id="9763290at2"/>
<comment type="similarity">
    <text evidence="2">Belongs to the asparagine synthetase family.</text>
</comment>
<feature type="domain" description="Glutamine amidotransferase type-2" evidence="10">
    <location>
        <begin position="2"/>
        <end position="209"/>
    </location>
</feature>
<dbReference type="Pfam" id="PF00733">
    <property type="entry name" value="Asn_synthase"/>
    <property type="match status" value="1"/>
</dbReference>
<dbReference type="GO" id="GO:0006529">
    <property type="term" value="P:asparagine biosynthetic process"/>
    <property type="evidence" value="ECO:0007669"/>
    <property type="project" value="UniProtKB-KW"/>
</dbReference>
<evidence type="ECO:0000256" key="5">
    <source>
        <dbReference type="ARBA" id="ARBA00022840"/>
    </source>
</evidence>
<feature type="binding site" evidence="9">
    <location>
        <position position="98"/>
    </location>
    <ligand>
        <name>L-glutamine</name>
        <dbReference type="ChEBI" id="CHEBI:58359"/>
    </ligand>
</feature>
<evidence type="ECO:0000256" key="3">
    <source>
        <dbReference type="ARBA" id="ARBA00012737"/>
    </source>
</evidence>
<dbReference type="CDD" id="cd01991">
    <property type="entry name" value="Asn_synthase_B_C"/>
    <property type="match status" value="1"/>
</dbReference>
<accession>A0A1H5V8X9</accession>
<dbReference type="NCBIfam" id="TIGR01536">
    <property type="entry name" value="asn_synth_AEB"/>
    <property type="match status" value="1"/>
</dbReference>
<dbReference type="AlphaFoldDB" id="A0A1H5V8X9"/>
<dbReference type="InterPro" id="IPR014729">
    <property type="entry name" value="Rossmann-like_a/b/a_fold"/>
</dbReference>
<dbReference type="Pfam" id="PF13537">
    <property type="entry name" value="GATase_7"/>
    <property type="match status" value="1"/>
</dbReference>
<feature type="active site" description="For GATase activity" evidence="8">
    <location>
        <position position="2"/>
    </location>
</feature>
<dbReference type="InterPro" id="IPR051786">
    <property type="entry name" value="ASN_synthetase/amidase"/>
</dbReference>
<dbReference type="InterPro" id="IPR017932">
    <property type="entry name" value="GATase_2_dom"/>
</dbReference>
<dbReference type="PANTHER" id="PTHR43284">
    <property type="entry name" value="ASPARAGINE SYNTHETASE (GLUTAMINE-HYDROLYZING)"/>
    <property type="match status" value="1"/>
</dbReference>
<evidence type="ECO:0000256" key="2">
    <source>
        <dbReference type="ARBA" id="ARBA00005752"/>
    </source>
</evidence>
<feature type="binding site" evidence="9">
    <location>
        <position position="280"/>
    </location>
    <ligand>
        <name>ATP</name>
        <dbReference type="ChEBI" id="CHEBI:30616"/>
    </ligand>
</feature>
<evidence type="ECO:0000256" key="8">
    <source>
        <dbReference type="PIRSR" id="PIRSR001589-1"/>
    </source>
</evidence>
<dbReference type="InterPro" id="IPR029055">
    <property type="entry name" value="Ntn_hydrolases_N"/>
</dbReference>
<keyword evidence="12" id="KW-1185">Reference proteome</keyword>
<evidence type="ECO:0000256" key="7">
    <source>
        <dbReference type="ARBA" id="ARBA00048741"/>
    </source>
</evidence>
<dbReference type="InterPro" id="IPR006426">
    <property type="entry name" value="Asn_synth_AEB"/>
</dbReference>
<name>A0A1H5V8X9_9BACT</name>
<evidence type="ECO:0000256" key="4">
    <source>
        <dbReference type="ARBA" id="ARBA00022741"/>
    </source>
</evidence>